<reference evidence="1" key="1">
    <citation type="journal article" date="2021" name="Proc. Natl. Acad. Sci. U.S.A.">
        <title>A Catalog of Tens of Thousands of Viruses from Human Metagenomes Reveals Hidden Associations with Chronic Diseases.</title>
        <authorList>
            <person name="Tisza M.J."/>
            <person name="Buck C.B."/>
        </authorList>
    </citation>
    <scope>NUCLEOTIDE SEQUENCE</scope>
    <source>
        <strain evidence="1">CtjKY6</strain>
    </source>
</reference>
<protein>
    <submittedName>
        <fullName evidence="1">Uncharacterized protein</fullName>
    </submittedName>
</protein>
<dbReference type="EMBL" id="BK016165">
    <property type="protein sequence ID" value="DAF99398.1"/>
    <property type="molecule type" value="Genomic_DNA"/>
</dbReference>
<name>A0A8S5UYH7_9CAUD</name>
<proteinExistence type="predicted"/>
<organism evidence="1">
    <name type="scientific">Siphoviridae sp. ctjKY6</name>
    <dbReference type="NCBI Taxonomy" id="2825631"/>
    <lineage>
        <taxon>Viruses</taxon>
        <taxon>Duplodnaviria</taxon>
        <taxon>Heunggongvirae</taxon>
        <taxon>Uroviricota</taxon>
        <taxon>Caudoviricetes</taxon>
    </lineage>
</organism>
<sequence length="73" mass="8199">MTHKDVARAIANAYNPPTGGNPNAPLVRYYRSDGITAVEEGEAQYMSSYNPLTKRLRVMLYPHHETIGLFYLG</sequence>
<accession>A0A8S5UYH7</accession>
<evidence type="ECO:0000313" key="1">
    <source>
        <dbReference type="EMBL" id="DAF99398.1"/>
    </source>
</evidence>